<evidence type="ECO:0000256" key="2">
    <source>
        <dbReference type="SAM" id="Phobius"/>
    </source>
</evidence>
<keyword evidence="2" id="KW-0472">Membrane</keyword>
<keyword evidence="2" id="KW-0812">Transmembrane</keyword>
<feature type="region of interest" description="Disordered" evidence="1">
    <location>
        <begin position="50"/>
        <end position="69"/>
    </location>
</feature>
<protein>
    <submittedName>
        <fullName evidence="4">FAD-dependent monooxygenase</fullName>
    </submittedName>
</protein>
<dbReference type="SUPFAM" id="SSF51905">
    <property type="entry name" value="FAD/NAD(P)-binding domain"/>
    <property type="match status" value="1"/>
</dbReference>
<keyword evidence="2" id="KW-1133">Transmembrane helix</keyword>
<dbReference type="InterPro" id="IPR002938">
    <property type="entry name" value="FAD-bd"/>
</dbReference>
<reference evidence="4" key="1">
    <citation type="submission" date="2024-05" db="EMBL/GenBank/DDBJ databases">
        <title>30 novel species of actinomycetes from the DSMZ collection.</title>
        <authorList>
            <person name="Nouioui I."/>
        </authorList>
    </citation>
    <scope>NUCLEOTIDE SEQUENCE</scope>
    <source>
        <strain evidence="4">DSM 3412</strain>
    </source>
</reference>
<feature type="transmembrane region" description="Helical" evidence="2">
    <location>
        <begin position="20"/>
        <end position="40"/>
    </location>
</feature>
<dbReference type="EMBL" id="JAVRFJ010000004">
    <property type="protein sequence ID" value="MDT0566997.1"/>
    <property type="molecule type" value="Genomic_DNA"/>
</dbReference>
<proteinExistence type="predicted"/>
<dbReference type="InterPro" id="IPR036188">
    <property type="entry name" value="FAD/NAD-bd_sf"/>
</dbReference>
<keyword evidence="4" id="KW-0503">Monooxygenase</keyword>
<organism evidence="4 5">
    <name type="scientific">Streptomyces gottesmaniae</name>
    <dbReference type="NCBI Taxonomy" id="3075518"/>
    <lineage>
        <taxon>Bacteria</taxon>
        <taxon>Bacillati</taxon>
        <taxon>Actinomycetota</taxon>
        <taxon>Actinomycetes</taxon>
        <taxon>Kitasatosporales</taxon>
        <taxon>Streptomycetaceae</taxon>
        <taxon>Streptomyces</taxon>
    </lineage>
</organism>
<gene>
    <name evidence="4" type="ORF">RM704_05755</name>
</gene>
<name>A0ABU2YRP9_9ACTN</name>
<evidence type="ECO:0000256" key="1">
    <source>
        <dbReference type="SAM" id="MobiDB-lite"/>
    </source>
</evidence>
<dbReference type="RefSeq" id="WP_078937536.1">
    <property type="nucleotide sequence ID" value="NZ_JAVRFJ010000004.1"/>
</dbReference>
<dbReference type="GO" id="GO:0004497">
    <property type="term" value="F:monooxygenase activity"/>
    <property type="evidence" value="ECO:0007669"/>
    <property type="project" value="UniProtKB-KW"/>
</dbReference>
<evidence type="ECO:0000259" key="3">
    <source>
        <dbReference type="Pfam" id="PF01494"/>
    </source>
</evidence>
<keyword evidence="4" id="KW-0560">Oxidoreductase</keyword>
<dbReference type="Gene3D" id="3.50.50.60">
    <property type="entry name" value="FAD/NAD(P)-binding domain"/>
    <property type="match status" value="1"/>
</dbReference>
<dbReference type="Pfam" id="PF01494">
    <property type="entry name" value="FAD_binding_3"/>
    <property type="match status" value="1"/>
</dbReference>
<comment type="caution">
    <text evidence="4">The sequence shown here is derived from an EMBL/GenBank/DDBJ whole genome shotgun (WGS) entry which is preliminary data.</text>
</comment>
<feature type="domain" description="FAD-binding" evidence="3">
    <location>
        <begin position="21"/>
        <end position="59"/>
    </location>
</feature>
<sequence>MTTAMRDVPRTGNRDERQGAAIVVGASLAGLMSALALSHAGVDVTMLERSGAAPRARKARPVPEPISTAGVAPASWASNRICAAGGTKSL</sequence>
<evidence type="ECO:0000313" key="5">
    <source>
        <dbReference type="Proteomes" id="UP001180737"/>
    </source>
</evidence>
<dbReference type="Proteomes" id="UP001180737">
    <property type="component" value="Unassembled WGS sequence"/>
</dbReference>
<accession>A0ABU2YRP9</accession>
<evidence type="ECO:0000313" key="4">
    <source>
        <dbReference type="EMBL" id="MDT0566997.1"/>
    </source>
</evidence>
<keyword evidence="5" id="KW-1185">Reference proteome</keyword>